<dbReference type="PANTHER" id="PTHR42951:SF4">
    <property type="entry name" value="ACYL-COENZYME A THIOESTERASE MBLAC2"/>
    <property type="match status" value="1"/>
</dbReference>
<dbReference type="InterPro" id="IPR030829">
    <property type="entry name" value="SoxH-rel_PQQ_2"/>
</dbReference>
<dbReference type="AlphaFoldDB" id="A0A177MYY8"/>
<keyword evidence="2" id="KW-0732">Signal</keyword>
<evidence type="ECO:0000256" key="2">
    <source>
        <dbReference type="SAM" id="SignalP"/>
    </source>
</evidence>
<dbReference type="OrthoDB" id="9769598at2"/>
<dbReference type="InterPro" id="IPR050855">
    <property type="entry name" value="NDM-1-like"/>
</dbReference>
<dbReference type="GO" id="GO:0017001">
    <property type="term" value="P:antibiotic catabolic process"/>
    <property type="evidence" value="ECO:0007669"/>
    <property type="project" value="UniProtKB-ARBA"/>
</dbReference>
<comment type="caution">
    <text evidence="4">The sequence shown here is derived from an EMBL/GenBank/DDBJ whole genome shotgun (WGS) entry which is preliminary data.</text>
</comment>
<evidence type="ECO:0000313" key="4">
    <source>
        <dbReference type="EMBL" id="OAI10503.1"/>
    </source>
</evidence>
<dbReference type="SMART" id="SM00849">
    <property type="entry name" value="Lactamase_B"/>
    <property type="match status" value="1"/>
</dbReference>
<feature type="domain" description="Metallo-beta-lactamase" evidence="3">
    <location>
        <begin position="49"/>
        <end position="232"/>
    </location>
</feature>
<feature type="signal peptide" evidence="2">
    <location>
        <begin position="1"/>
        <end position="18"/>
    </location>
</feature>
<dbReference type="Proteomes" id="UP000077857">
    <property type="component" value="Unassembled WGS sequence"/>
</dbReference>
<organism evidence="4 5">
    <name type="scientific">Methylomonas koyamae</name>
    <dbReference type="NCBI Taxonomy" id="702114"/>
    <lineage>
        <taxon>Bacteria</taxon>
        <taxon>Pseudomonadati</taxon>
        <taxon>Pseudomonadota</taxon>
        <taxon>Gammaproteobacteria</taxon>
        <taxon>Methylococcales</taxon>
        <taxon>Methylococcaceae</taxon>
        <taxon>Methylomonas</taxon>
    </lineage>
</organism>
<protein>
    <submittedName>
        <fullName evidence="4">MBL fold metallo-hydrolase</fullName>
    </submittedName>
</protein>
<dbReference type="Gene3D" id="3.60.15.10">
    <property type="entry name" value="Ribonuclease Z/Hydroxyacylglutathione hydrolase-like"/>
    <property type="match status" value="1"/>
</dbReference>
<dbReference type="Pfam" id="PF00753">
    <property type="entry name" value="Lactamase_B"/>
    <property type="match status" value="1"/>
</dbReference>
<feature type="chain" id="PRO_5008068575" evidence="2">
    <location>
        <begin position="19"/>
        <end position="304"/>
    </location>
</feature>
<proteinExistence type="inferred from homology"/>
<reference evidence="4 5" key="1">
    <citation type="submission" date="2016-03" db="EMBL/GenBank/DDBJ databases">
        <authorList>
            <person name="Ploux O."/>
        </authorList>
    </citation>
    <scope>NUCLEOTIDE SEQUENCE [LARGE SCALE GENOMIC DNA]</scope>
    <source>
        <strain evidence="4 5">R-45378</strain>
    </source>
</reference>
<evidence type="ECO:0000313" key="5">
    <source>
        <dbReference type="Proteomes" id="UP000077857"/>
    </source>
</evidence>
<comment type="similarity">
    <text evidence="1">Belongs to the metallo-beta-lactamase superfamily. Class-B beta-lactamase family.</text>
</comment>
<dbReference type="PANTHER" id="PTHR42951">
    <property type="entry name" value="METALLO-BETA-LACTAMASE DOMAIN-CONTAINING"/>
    <property type="match status" value="1"/>
</dbReference>
<dbReference type="SUPFAM" id="SSF56281">
    <property type="entry name" value="Metallo-hydrolase/oxidoreductase"/>
    <property type="match status" value="1"/>
</dbReference>
<sequence length="304" mass="33974">MRWFGLICGMALSFAAQSAPLLKVEQVAPGIYLHVSEHHWPDRENHGEIANIGFIVGDRCVAVIDSGGSPQQGIALRNAIKQTTAKPVCYVINTHVHPDHIYGNRAFKEPGVQFVGHHKLARAMAARGDHYLSRAAELLDIHVNPDNIIPPDLQVKQTMALNLGNRELLLTAHSSAHTDNDLSVYDKTTDTLWLADLLFLEHIPVIDGSIKGWLAELDKLEKNNYKLVIPGHGRLVKDWPAAMLPQKAYLSELATEIRAMVKQGKTLEQAVEQVGLAAKNRWQLFEQFHRKNVTTAFAELEWED</sequence>
<gene>
    <name evidence="4" type="ORF">A1507_04265</name>
</gene>
<dbReference type="CDD" id="cd16282">
    <property type="entry name" value="metallo-hydrolase-like_MBL-fold"/>
    <property type="match status" value="1"/>
</dbReference>
<accession>A0A177MYY8</accession>
<dbReference type="NCBIfam" id="TIGR04559">
    <property type="entry name" value="SoxH_rel_PQQ_2"/>
    <property type="match status" value="1"/>
</dbReference>
<dbReference type="GO" id="GO:0016787">
    <property type="term" value="F:hydrolase activity"/>
    <property type="evidence" value="ECO:0007669"/>
    <property type="project" value="UniProtKB-KW"/>
</dbReference>
<name>A0A177MYY8_9GAMM</name>
<dbReference type="EMBL" id="LUUJ01000134">
    <property type="protein sequence ID" value="OAI10503.1"/>
    <property type="molecule type" value="Genomic_DNA"/>
</dbReference>
<dbReference type="InterPro" id="IPR036866">
    <property type="entry name" value="RibonucZ/Hydroxyglut_hydro"/>
</dbReference>
<evidence type="ECO:0000256" key="1">
    <source>
        <dbReference type="ARBA" id="ARBA00005250"/>
    </source>
</evidence>
<evidence type="ECO:0000259" key="3">
    <source>
        <dbReference type="SMART" id="SM00849"/>
    </source>
</evidence>
<keyword evidence="4" id="KW-0378">Hydrolase</keyword>
<dbReference type="InterPro" id="IPR001279">
    <property type="entry name" value="Metallo-B-lactamas"/>
</dbReference>